<dbReference type="EC" id="2.3.2.27" evidence="5 18"/>
<keyword evidence="13 18" id="KW-0862">Zinc</keyword>
<dbReference type="GO" id="GO:1990116">
    <property type="term" value="P:ribosome-associated ubiquitin-dependent protein catabolic process"/>
    <property type="evidence" value="ECO:0007669"/>
    <property type="project" value="UniProtKB-UniRule"/>
</dbReference>
<comment type="subunit">
    <text evidence="16">Component of the ribosome quality control complex (RQC), composed of at least the E3 ubiquitin ligase ltn1 and nemf. The complex probably also contains tcf25 as well as vcp/p97 and its ubiquitin-binding cofactors. RQC forms a stable complex with 60S ribosomal subunits.</text>
</comment>
<protein>
    <recommendedName>
        <fullName evidence="6 18">E3 ubiquitin-protein ligase listerin</fullName>
        <ecNumber evidence="5 18">2.3.2.27</ecNumber>
    </recommendedName>
    <alternativeName>
        <fullName evidence="14 18">RING-type E3 ubiquitin transferase listerin</fullName>
    </alternativeName>
</protein>
<dbReference type="SMART" id="SM00744">
    <property type="entry name" value="RINGv"/>
    <property type="match status" value="1"/>
</dbReference>
<reference evidence="21" key="1">
    <citation type="submission" date="2012-08" db="EMBL/GenBank/DDBJ databases">
        <title>The Genome Sequence of Wuchereria bancrofti.</title>
        <authorList>
            <person name="Nutman T.B."/>
            <person name="Fink D.L."/>
            <person name="Russ C."/>
            <person name="Young S."/>
            <person name="Zeng Q."/>
            <person name="Koehrsen M."/>
            <person name="Alvarado L."/>
            <person name="Berlin A."/>
            <person name="Chapman S.B."/>
            <person name="Chen Z."/>
            <person name="Freedman E."/>
            <person name="Gellesch M."/>
            <person name="Goldberg J."/>
            <person name="Griggs A."/>
            <person name="Gujja S."/>
            <person name="Heilman E.R."/>
            <person name="Heiman D."/>
            <person name="Hepburn T."/>
            <person name="Howarth C."/>
            <person name="Jen D."/>
            <person name="Larson L."/>
            <person name="Lewis B."/>
            <person name="Mehta T."/>
            <person name="Park D."/>
            <person name="Pearson M."/>
            <person name="Roberts A."/>
            <person name="Saif S."/>
            <person name="Shea T."/>
            <person name="Shenoy N."/>
            <person name="Sisk P."/>
            <person name="Stolte C."/>
            <person name="Sykes S."/>
            <person name="Walk T."/>
            <person name="White J."/>
            <person name="Yandava C."/>
            <person name="Haas B."/>
            <person name="Henn M.R."/>
            <person name="Nusbaum C."/>
            <person name="Birren B."/>
        </authorList>
    </citation>
    <scope>NUCLEOTIDE SEQUENCE [LARGE SCALE GENOMIC DNA]</scope>
    <source>
        <strain evidence="21">NA</strain>
    </source>
</reference>
<proteinExistence type="inferred from homology"/>
<feature type="non-terminal residue" evidence="20">
    <location>
        <position position="1"/>
    </location>
</feature>
<comment type="similarity">
    <text evidence="4 18">Belongs to the LTN1 family.</text>
</comment>
<evidence type="ECO:0000256" key="6">
    <source>
        <dbReference type="ARBA" id="ARBA00017157"/>
    </source>
</evidence>
<dbReference type="PANTHER" id="PTHR12389">
    <property type="entry name" value="ZINC FINGER PROTEIN 294"/>
    <property type="match status" value="1"/>
</dbReference>
<dbReference type="Pfam" id="PF13639">
    <property type="entry name" value="zf-RING_2"/>
    <property type="match status" value="1"/>
</dbReference>
<comment type="pathway">
    <text evidence="3 18">Protein modification; protein ubiquitination.</text>
</comment>
<dbReference type="SUPFAM" id="SSF57850">
    <property type="entry name" value="RING/U-box"/>
    <property type="match status" value="1"/>
</dbReference>
<dbReference type="FunFam" id="3.30.40.10:FF:000038">
    <property type="entry name" value="E3 ubiquitin-protein ligase listerin"/>
    <property type="match status" value="1"/>
</dbReference>
<evidence type="ECO:0000256" key="13">
    <source>
        <dbReference type="ARBA" id="ARBA00022833"/>
    </source>
</evidence>
<dbReference type="InterPro" id="IPR039804">
    <property type="entry name" value="RING-CH-C4HC3_LTN1"/>
</dbReference>
<evidence type="ECO:0000313" key="20">
    <source>
        <dbReference type="EMBL" id="EJW74990.1"/>
    </source>
</evidence>
<evidence type="ECO:0000256" key="14">
    <source>
        <dbReference type="ARBA" id="ARBA00032366"/>
    </source>
</evidence>
<evidence type="ECO:0000256" key="8">
    <source>
        <dbReference type="ARBA" id="ARBA00022679"/>
    </source>
</evidence>
<organism evidence="20 21">
    <name type="scientific">Wuchereria bancrofti</name>
    <dbReference type="NCBI Taxonomy" id="6293"/>
    <lineage>
        <taxon>Eukaryota</taxon>
        <taxon>Metazoa</taxon>
        <taxon>Ecdysozoa</taxon>
        <taxon>Nematoda</taxon>
        <taxon>Chromadorea</taxon>
        <taxon>Rhabditida</taxon>
        <taxon>Spirurina</taxon>
        <taxon>Spiruromorpha</taxon>
        <taxon>Filarioidea</taxon>
        <taxon>Onchocercidae</taxon>
        <taxon>Wuchereria</taxon>
    </lineage>
</organism>
<sequence length="76" mass="8821">NGSIVDAVLMWAGNIEKHMEGAEDCTICMMTVHSRTYQLPRVRCKQCKKRFHSDCLYKWFDSSNQSTCPLCRASFR</sequence>
<comment type="caution">
    <text evidence="20">The sequence shown here is derived from an EMBL/GenBank/DDBJ whole genome shotgun (WGS) entry which is preliminary data.</text>
</comment>
<keyword evidence="12 18" id="KW-0833">Ubl conjugation pathway</keyword>
<keyword evidence="8 18" id="KW-0808">Transferase</keyword>
<evidence type="ECO:0000259" key="19">
    <source>
        <dbReference type="PROSITE" id="PS50089"/>
    </source>
</evidence>
<name>J9AL59_WUCBA</name>
<evidence type="ECO:0000256" key="15">
    <source>
        <dbReference type="ARBA" id="ARBA00053497"/>
    </source>
</evidence>
<dbReference type="GO" id="GO:0072344">
    <property type="term" value="P:rescue of stalled ribosome"/>
    <property type="evidence" value="ECO:0007669"/>
    <property type="project" value="UniProtKB-UniRule"/>
</dbReference>
<evidence type="ECO:0000256" key="10">
    <source>
        <dbReference type="ARBA" id="ARBA00022737"/>
    </source>
</evidence>
<dbReference type="SMART" id="SM00184">
    <property type="entry name" value="RING"/>
    <property type="match status" value="1"/>
</dbReference>
<dbReference type="GO" id="GO:0016567">
    <property type="term" value="P:protein ubiquitination"/>
    <property type="evidence" value="ECO:0007669"/>
    <property type="project" value="UniProtKB-UniPathway"/>
</dbReference>
<evidence type="ECO:0000256" key="3">
    <source>
        <dbReference type="ARBA" id="ARBA00004906"/>
    </source>
</evidence>
<comment type="subcellular location">
    <subcellularLocation>
        <location evidence="2">Cytoplasm</location>
        <location evidence="2">Cytosol</location>
    </subcellularLocation>
</comment>
<dbReference type="EMBL" id="ADBV01011280">
    <property type="protein sequence ID" value="EJW74990.1"/>
    <property type="molecule type" value="Genomic_DNA"/>
</dbReference>
<gene>
    <name evidence="20" type="ORF">WUBG_14099</name>
</gene>
<comment type="catalytic activity">
    <reaction evidence="1 18">
        <text>S-ubiquitinyl-[E2 ubiquitin-conjugating enzyme]-L-cysteine + [acceptor protein]-L-lysine = [E2 ubiquitin-conjugating enzyme]-L-cysteine + N(6)-ubiquitinyl-[acceptor protein]-L-lysine.</text>
        <dbReference type="EC" id="2.3.2.27"/>
    </reaction>
</comment>
<evidence type="ECO:0000256" key="18">
    <source>
        <dbReference type="RuleBase" id="RU367090"/>
    </source>
</evidence>
<evidence type="ECO:0000256" key="4">
    <source>
        <dbReference type="ARBA" id="ARBA00007997"/>
    </source>
</evidence>
<evidence type="ECO:0000256" key="2">
    <source>
        <dbReference type="ARBA" id="ARBA00004514"/>
    </source>
</evidence>
<evidence type="ECO:0000256" key="11">
    <source>
        <dbReference type="ARBA" id="ARBA00022771"/>
    </source>
</evidence>
<comment type="function">
    <text evidence="15">E3 ubiquitin-protein ligase. Component of the ribosome quality control complex (RQC), a ribosome-associated complex that mediates ubiquitination and extraction of incompletely synthesized nascent chains for proteasomal degradation. Ubiquitination leads to vcp/p97 recruitment for extraction and degradation of the incomplete translation product.</text>
</comment>
<keyword evidence="7" id="KW-0963">Cytoplasm</keyword>
<dbReference type="AlphaFoldDB" id="J9AL59"/>
<dbReference type="InterPro" id="IPR011016">
    <property type="entry name" value="Znf_RING-CH"/>
</dbReference>
<dbReference type="UniPathway" id="UPA00143"/>
<keyword evidence="11 17" id="KW-0863">Zinc-finger</keyword>
<dbReference type="InterPro" id="IPR039795">
    <property type="entry name" value="LTN1/Rkr1"/>
</dbReference>
<evidence type="ECO:0000256" key="12">
    <source>
        <dbReference type="ARBA" id="ARBA00022786"/>
    </source>
</evidence>
<evidence type="ECO:0000256" key="9">
    <source>
        <dbReference type="ARBA" id="ARBA00022723"/>
    </source>
</evidence>
<evidence type="ECO:0000256" key="7">
    <source>
        <dbReference type="ARBA" id="ARBA00022490"/>
    </source>
</evidence>
<dbReference type="GO" id="GO:0008270">
    <property type="term" value="F:zinc ion binding"/>
    <property type="evidence" value="ECO:0007669"/>
    <property type="project" value="UniProtKB-KW"/>
</dbReference>
<dbReference type="GO" id="GO:0061630">
    <property type="term" value="F:ubiquitin protein ligase activity"/>
    <property type="evidence" value="ECO:0007669"/>
    <property type="project" value="UniProtKB-UniRule"/>
</dbReference>
<dbReference type="GO" id="GO:0005829">
    <property type="term" value="C:cytosol"/>
    <property type="evidence" value="ECO:0007669"/>
    <property type="project" value="UniProtKB-SubCell"/>
</dbReference>
<evidence type="ECO:0000256" key="1">
    <source>
        <dbReference type="ARBA" id="ARBA00000900"/>
    </source>
</evidence>
<evidence type="ECO:0000313" key="21">
    <source>
        <dbReference type="Proteomes" id="UP000004810"/>
    </source>
</evidence>
<dbReference type="Proteomes" id="UP000004810">
    <property type="component" value="Unassembled WGS sequence"/>
</dbReference>
<dbReference type="PANTHER" id="PTHR12389:SF0">
    <property type="entry name" value="E3 UBIQUITIN-PROTEIN LIGASE LISTERIN"/>
    <property type="match status" value="1"/>
</dbReference>
<dbReference type="CDD" id="cd16491">
    <property type="entry name" value="RING-CH-C4HC3_LTN1"/>
    <property type="match status" value="1"/>
</dbReference>
<evidence type="ECO:0000256" key="16">
    <source>
        <dbReference type="ARBA" id="ARBA00065062"/>
    </source>
</evidence>
<keyword evidence="9 18" id="KW-0479">Metal-binding</keyword>
<dbReference type="PROSITE" id="PS50089">
    <property type="entry name" value="ZF_RING_2"/>
    <property type="match status" value="1"/>
</dbReference>
<evidence type="ECO:0000256" key="17">
    <source>
        <dbReference type="PROSITE-ProRule" id="PRU00175"/>
    </source>
</evidence>
<dbReference type="Gene3D" id="3.30.40.10">
    <property type="entry name" value="Zinc/RING finger domain, C3HC4 (zinc finger)"/>
    <property type="match status" value="1"/>
</dbReference>
<accession>J9AL59</accession>
<dbReference type="InterPro" id="IPR001841">
    <property type="entry name" value="Znf_RING"/>
</dbReference>
<evidence type="ECO:0000256" key="5">
    <source>
        <dbReference type="ARBA" id="ARBA00012483"/>
    </source>
</evidence>
<feature type="domain" description="RING-type" evidence="19">
    <location>
        <begin position="25"/>
        <end position="72"/>
    </location>
</feature>
<dbReference type="GO" id="GO:0043023">
    <property type="term" value="F:ribosomal large subunit binding"/>
    <property type="evidence" value="ECO:0007669"/>
    <property type="project" value="TreeGrafter"/>
</dbReference>
<keyword evidence="10" id="KW-0677">Repeat</keyword>
<dbReference type="InterPro" id="IPR013083">
    <property type="entry name" value="Znf_RING/FYVE/PHD"/>
</dbReference>
<dbReference type="GO" id="GO:1990112">
    <property type="term" value="C:RQC complex"/>
    <property type="evidence" value="ECO:0007669"/>
    <property type="project" value="UniProtKB-UniRule"/>
</dbReference>